<protein>
    <submittedName>
        <fullName evidence="2">DUF2852 domain-containing protein</fullName>
    </submittedName>
</protein>
<dbReference type="Proteomes" id="UP000440694">
    <property type="component" value="Unassembled WGS sequence"/>
</dbReference>
<keyword evidence="1" id="KW-0812">Transmembrane</keyword>
<evidence type="ECO:0000313" key="3">
    <source>
        <dbReference type="Proteomes" id="UP000440694"/>
    </source>
</evidence>
<dbReference type="EMBL" id="WMBQ01000002">
    <property type="protein sequence ID" value="MTD95431.1"/>
    <property type="molecule type" value="Genomic_DNA"/>
</dbReference>
<accession>A0A6I3KRS0</accession>
<dbReference type="RefSeq" id="WP_154739975.1">
    <property type="nucleotide sequence ID" value="NZ_WMBQ01000002.1"/>
</dbReference>
<keyword evidence="3" id="KW-1185">Reference proteome</keyword>
<evidence type="ECO:0000256" key="1">
    <source>
        <dbReference type="SAM" id="Phobius"/>
    </source>
</evidence>
<proteinExistence type="predicted"/>
<dbReference type="AlphaFoldDB" id="A0A6I3KRS0"/>
<reference evidence="2 3" key="1">
    <citation type="submission" date="2019-11" db="EMBL/GenBank/DDBJ databases">
        <title>Identification of a novel strain.</title>
        <authorList>
            <person name="Xu Q."/>
            <person name="Wang G."/>
        </authorList>
    </citation>
    <scope>NUCLEOTIDE SEQUENCE [LARGE SCALE GENOMIC DNA]</scope>
    <source>
        <strain evidence="3">xq</strain>
    </source>
</reference>
<organism evidence="2 3">
    <name type="scientific">Hyphomicrobium album</name>
    <dbReference type="NCBI Taxonomy" id="2665159"/>
    <lineage>
        <taxon>Bacteria</taxon>
        <taxon>Pseudomonadati</taxon>
        <taxon>Pseudomonadota</taxon>
        <taxon>Alphaproteobacteria</taxon>
        <taxon>Hyphomicrobiales</taxon>
        <taxon>Hyphomicrobiaceae</taxon>
        <taxon>Hyphomicrobium</taxon>
    </lineage>
</organism>
<gene>
    <name evidence="2" type="ORF">GIW81_13915</name>
</gene>
<evidence type="ECO:0000313" key="2">
    <source>
        <dbReference type="EMBL" id="MTD95431.1"/>
    </source>
</evidence>
<keyword evidence="1" id="KW-1133">Transmembrane helix</keyword>
<feature type="transmembrane region" description="Helical" evidence="1">
    <location>
        <begin position="32"/>
        <end position="49"/>
    </location>
</feature>
<sequence length="133" mass="14920">MGLVILGFIGFILATLIGLAWAVVWIAFALFWLVWPLLLLVVAGIAWRRQARGWQRAQRMSPEAPQHEASPSGNAAFDTYRAETVQRLDEERAHFGAYLEHLRKAKDKEAFDNYIAERRGGGGHIEDMRGASA</sequence>
<dbReference type="InterPro" id="IPR021273">
    <property type="entry name" value="DUF2852"/>
</dbReference>
<dbReference type="Pfam" id="PF11014">
    <property type="entry name" value="DUF2852"/>
    <property type="match status" value="1"/>
</dbReference>
<comment type="caution">
    <text evidence="2">The sequence shown here is derived from an EMBL/GenBank/DDBJ whole genome shotgun (WGS) entry which is preliminary data.</text>
</comment>
<name>A0A6I3KRS0_9HYPH</name>
<keyword evidence="1" id="KW-0472">Membrane</keyword>